<reference evidence="1" key="1">
    <citation type="journal article" date="2023" name="bioRxiv">
        <title>Scaffold-level genome assemblies of two parasitoid biocontrol wasps reveal the parthenogenesis mechanism and an associated novel virus.</title>
        <authorList>
            <person name="Inwood S."/>
            <person name="Skelly J."/>
            <person name="Guhlin J."/>
            <person name="Harrop T."/>
            <person name="Goldson S."/>
            <person name="Dearden P."/>
        </authorList>
    </citation>
    <scope>NUCLEOTIDE SEQUENCE</scope>
    <source>
        <strain evidence="1">Lincoln</strain>
        <tissue evidence="1">Whole body</tissue>
    </source>
</reference>
<dbReference type="EMBL" id="JAQQBR010001266">
    <property type="protein sequence ID" value="KAK0169376.1"/>
    <property type="molecule type" value="Genomic_DNA"/>
</dbReference>
<dbReference type="AlphaFoldDB" id="A0AA39KQ26"/>
<gene>
    <name evidence="1" type="ORF">PV327_011613</name>
</gene>
<organism evidence="1 2">
    <name type="scientific">Microctonus hyperodae</name>
    <name type="common">Parasitoid wasp</name>
    <dbReference type="NCBI Taxonomy" id="165561"/>
    <lineage>
        <taxon>Eukaryota</taxon>
        <taxon>Metazoa</taxon>
        <taxon>Ecdysozoa</taxon>
        <taxon>Arthropoda</taxon>
        <taxon>Hexapoda</taxon>
        <taxon>Insecta</taxon>
        <taxon>Pterygota</taxon>
        <taxon>Neoptera</taxon>
        <taxon>Endopterygota</taxon>
        <taxon>Hymenoptera</taxon>
        <taxon>Apocrita</taxon>
        <taxon>Ichneumonoidea</taxon>
        <taxon>Braconidae</taxon>
        <taxon>Euphorinae</taxon>
        <taxon>Microctonus</taxon>
    </lineage>
</organism>
<protein>
    <submittedName>
        <fullName evidence="1">Uncharacterized protein</fullName>
    </submittedName>
</protein>
<feature type="non-terminal residue" evidence="1">
    <location>
        <position position="113"/>
    </location>
</feature>
<evidence type="ECO:0000313" key="2">
    <source>
        <dbReference type="Proteomes" id="UP001168972"/>
    </source>
</evidence>
<keyword evidence="2" id="KW-1185">Reference proteome</keyword>
<reference evidence="1" key="2">
    <citation type="submission" date="2023-03" db="EMBL/GenBank/DDBJ databases">
        <authorList>
            <person name="Inwood S.N."/>
            <person name="Skelly J.G."/>
            <person name="Guhlin J."/>
            <person name="Harrop T.W.R."/>
            <person name="Goldson S.G."/>
            <person name="Dearden P.K."/>
        </authorList>
    </citation>
    <scope>NUCLEOTIDE SEQUENCE</scope>
    <source>
        <strain evidence="1">Lincoln</strain>
        <tissue evidence="1">Whole body</tissue>
    </source>
</reference>
<dbReference type="Proteomes" id="UP001168972">
    <property type="component" value="Unassembled WGS sequence"/>
</dbReference>
<evidence type="ECO:0000313" key="1">
    <source>
        <dbReference type="EMBL" id="KAK0169376.1"/>
    </source>
</evidence>
<proteinExistence type="predicted"/>
<name>A0AA39KQ26_MICHY</name>
<comment type="caution">
    <text evidence="1">The sequence shown here is derived from an EMBL/GenBank/DDBJ whole genome shotgun (WGS) entry which is preliminary data.</text>
</comment>
<sequence length="113" mass="12739">GGSALLNKDYHSLPMTMSGDFNVDFNTPQAEPHIIFMKNTLKLELYIDRNVSTTQSGTIIDAGQTCSNTVSNITDDNNYDINEETTDPSLFLKQYTEILQEEKESKDEEIIVE</sequence>
<accession>A0AA39KQ26</accession>
<feature type="non-terminal residue" evidence="1">
    <location>
        <position position="1"/>
    </location>
</feature>